<dbReference type="Gene3D" id="4.10.280.10">
    <property type="entry name" value="Helix-loop-helix DNA-binding domain"/>
    <property type="match status" value="1"/>
</dbReference>
<accession>A0ABS8HY67</accession>
<evidence type="ECO:0000313" key="1">
    <source>
        <dbReference type="EMBL" id="MCC5468124.1"/>
    </source>
</evidence>
<dbReference type="SUPFAM" id="SSF140500">
    <property type="entry name" value="BAS1536-like"/>
    <property type="match status" value="1"/>
</dbReference>
<comment type="caution">
    <text evidence="1">The sequence shown here is derived from an EMBL/GenBank/DDBJ whole genome shotgun (WGS) entry which is preliminary data.</text>
</comment>
<sequence length="46" mass="5308">MEKLRTELHNTSQGKLLTDPEVIRVSHALDILLVKYQKMSRDKGSK</sequence>
<gene>
    <name evidence="1" type="ORF">LMF89_22570</name>
</gene>
<proteinExistence type="predicted"/>
<dbReference type="InterPro" id="IPR037208">
    <property type="entry name" value="Spo0E-like_sf"/>
</dbReference>
<dbReference type="EMBL" id="JAJHJB010000049">
    <property type="protein sequence ID" value="MCC5468124.1"/>
    <property type="molecule type" value="Genomic_DNA"/>
</dbReference>
<dbReference type="Pfam" id="PF09388">
    <property type="entry name" value="SpoOE-like"/>
    <property type="match status" value="1"/>
</dbReference>
<dbReference type="Proteomes" id="UP001165492">
    <property type="component" value="Unassembled WGS sequence"/>
</dbReference>
<keyword evidence="2" id="KW-1185">Reference proteome</keyword>
<reference evidence="1" key="1">
    <citation type="submission" date="2021-11" db="EMBL/GenBank/DDBJ databases">
        <title>Description of a new species Pelosinus isolated from the bottom sediments of Lake Baikal.</title>
        <authorList>
            <person name="Zakharyuk A."/>
        </authorList>
    </citation>
    <scope>NUCLEOTIDE SEQUENCE</scope>
    <source>
        <strain evidence="1">Bkl1</strain>
    </source>
</reference>
<dbReference type="InterPro" id="IPR018540">
    <property type="entry name" value="Spo0E-like"/>
</dbReference>
<dbReference type="RefSeq" id="WP_144408486.1">
    <property type="nucleotide sequence ID" value="NZ_JAJHJB010000049.1"/>
</dbReference>
<organism evidence="1 2">
    <name type="scientific">Pelosinus baikalensis</name>
    <dbReference type="NCBI Taxonomy" id="2892015"/>
    <lineage>
        <taxon>Bacteria</taxon>
        <taxon>Bacillati</taxon>
        <taxon>Bacillota</taxon>
        <taxon>Negativicutes</taxon>
        <taxon>Selenomonadales</taxon>
        <taxon>Sporomusaceae</taxon>
        <taxon>Pelosinus</taxon>
    </lineage>
</organism>
<protein>
    <submittedName>
        <fullName evidence="1">Aspartyl-phosphate phosphatase Spo0E family protein</fullName>
    </submittedName>
</protein>
<name>A0ABS8HY67_9FIRM</name>
<evidence type="ECO:0000313" key="2">
    <source>
        <dbReference type="Proteomes" id="UP001165492"/>
    </source>
</evidence>
<dbReference type="InterPro" id="IPR036638">
    <property type="entry name" value="HLH_DNA-bd_sf"/>
</dbReference>